<keyword evidence="6 7" id="KW-0961">Cell wall biogenesis/degradation</keyword>
<comment type="similarity">
    <text evidence="2">Belongs to the YkuD family.</text>
</comment>
<keyword evidence="3" id="KW-0808">Transferase</keyword>
<dbReference type="STRING" id="1560234.SP90_01755"/>
<dbReference type="InterPro" id="IPR032710">
    <property type="entry name" value="NTF2-like_dom_sf"/>
</dbReference>
<evidence type="ECO:0000259" key="9">
    <source>
        <dbReference type="PROSITE" id="PS52029"/>
    </source>
</evidence>
<dbReference type="AlphaFoldDB" id="A0A1B7XN16"/>
<gene>
    <name evidence="10" type="ORF">SP90_01755</name>
</gene>
<dbReference type="Gene3D" id="3.10.450.50">
    <property type="match status" value="1"/>
</dbReference>
<keyword evidence="4 7" id="KW-0133">Cell shape</keyword>
<dbReference type="InterPro" id="IPR005490">
    <property type="entry name" value="LD_TPept_cat_dom"/>
</dbReference>
<dbReference type="PANTHER" id="PTHR36699">
    <property type="entry name" value="LD-TRANSPEPTIDASE"/>
    <property type="match status" value="1"/>
</dbReference>
<reference evidence="10 11" key="1">
    <citation type="submission" date="2015-01" db="EMBL/GenBank/DDBJ databases">
        <title>Desulfovibrio sp. JC271 draft genome sequence.</title>
        <authorList>
            <person name="Shivani Y."/>
            <person name="Subhash Y."/>
            <person name="Sasikala C."/>
            <person name="Ramana C.V."/>
        </authorList>
    </citation>
    <scope>NUCLEOTIDE SEQUENCE [LARGE SCALE GENOMIC DNA]</scope>
    <source>
        <strain evidence="10 11">JC271</strain>
    </source>
</reference>
<evidence type="ECO:0000256" key="3">
    <source>
        <dbReference type="ARBA" id="ARBA00022679"/>
    </source>
</evidence>
<sequence>MYISIAFLTALGLWRVFLSEIRMFMRPFPYFLLTCIFLSVSVVPVFAGWQAVVAEEATELPMLVTVDKSEQSALFYGQKASELTSQKVPCSSGQVKGDKWREGDRKTPEGVYFVEMRRTAGLDYALYGNEAYTLNYPNPVDRLNEKSGHGIWIHGRGAPIVPRETKGCIALNNPDIADLYTKVTTNTPVILAEQVAPYLRAGSEVDVLKEKTQQWIAAWQNRSPEFLQMFSPEAFTKSMDESFEAFAQRKQRLFKRLPWIITWTDDVNVLQGPDYWVTWFDQYYRAPNLVSQGIRRLYWQKNNAGKFIIVGMEWKERKNGIEKAYLDAKAANVHNFLDAWVTDWKSGSVEGYISRYAKNAVQGTRRGIKAIADHKIDVWQRAKPAQIMLSDIEMTLSGRGLEVSMDQYYGDSTGYTDQGRKTLVLLPQGDQWVIVSEEWRSK</sequence>
<dbReference type="PANTHER" id="PTHR36699:SF1">
    <property type="entry name" value="L,D-TRANSPEPTIDASE YAFK-RELATED"/>
    <property type="match status" value="1"/>
</dbReference>
<keyword evidence="8" id="KW-1133">Transmembrane helix</keyword>
<evidence type="ECO:0000256" key="4">
    <source>
        <dbReference type="ARBA" id="ARBA00022960"/>
    </source>
</evidence>
<comment type="caution">
    <text evidence="10">The sequence shown here is derived from an EMBL/GenBank/DDBJ whole genome shotgun (WGS) entry which is preliminary data.</text>
</comment>
<dbReference type="EMBL" id="JXMS01000002">
    <property type="protein sequence ID" value="OBQ56912.1"/>
    <property type="molecule type" value="Genomic_DNA"/>
</dbReference>
<evidence type="ECO:0000256" key="6">
    <source>
        <dbReference type="ARBA" id="ARBA00023316"/>
    </source>
</evidence>
<dbReference type="SUPFAM" id="SSF54427">
    <property type="entry name" value="NTF2-like"/>
    <property type="match status" value="1"/>
</dbReference>
<accession>A0A1B7XN16</accession>
<dbReference type="Pfam" id="PF24125">
    <property type="entry name" value="Cds6_C"/>
    <property type="match status" value="2"/>
</dbReference>
<comment type="pathway">
    <text evidence="1 7">Cell wall biogenesis; peptidoglycan biosynthesis.</text>
</comment>
<protein>
    <recommendedName>
        <fullName evidence="9">L,D-TPase catalytic domain-containing protein</fullName>
    </recommendedName>
</protein>
<evidence type="ECO:0000256" key="7">
    <source>
        <dbReference type="PROSITE-ProRule" id="PRU01373"/>
    </source>
</evidence>
<evidence type="ECO:0000256" key="2">
    <source>
        <dbReference type="ARBA" id="ARBA00005992"/>
    </source>
</evidence>
<dbReference type="GO" id="GO:0004180">
    <property type="term" value="F:carboxypeptidase activity"/>
    <property type="evidence" value="ECO:0007669"/>
    <property type="project" value="UniProtKB-ARBA"/>
</dbReference>
<evidence type="ECO:0000313" key="10">
    <source>
        <dbReference type="EMBL" id="OBQ56912.1"/>
    </source>
</evidence>
<keyword evidence="5 7" id="KW-0573">Peptidoglycan synthesis</keyword>
<evidence type="ECO:0000256" key="5">
    <source>
        <dbReference type="ARBA" id="ARBA00022984"/>
    </source>
</evidence>
<feature type="domain" description="L,D-TPase catalytic" evidence="9">
    <location>
        <begin position="62"/>
        <end position="192"/>
    </location>
</feature>
<keyword evidence="11" id="KW-1185">Reference proteome</keyword>
<dbReference type="UniPathway" id="UPA00219"/>
<dbReference type="GO" id="GO:0016740">
    <property type="term" value="F:transferase activity"/>
    <property type="evidence" value="ECO:0007669"/>
    <property type="project" value="UniProtKB-KW"/>
</dbReference>
<dbReference type="PATRIC" id="fig|1560234.3.peg.1227"/>
<evidence type="ECO:0000256" key="1">
    <source>
        <dbReference type="ARBA" id="ARBA00004752"/>
    </source>
</evidence>
<keyword evidence="8" id="KW-0472">Membrane</keyword>
<keyword evidence="8" id="KW-0812">Transmembrane</keyword>
<feature type="transmembrane region" description="Helical" evidence="8">
    <location>
        <begin position="28"/>
        <end position="52"/>
    </location>
</feature>
<feature type="active site" description="Nucleophile" evidence="7">
    <location>
        <position position="168"/>
    </location>
</feature>
<dbReference type="PROSITE" id="PS52029">
    <property type="entry name" value="LD_TPASE"/>
    <property type="match status" value="1"/>
</dbReference>
<dbReference type="InterPro" id="IPR056203">
    <property type="entry name" value="Cds6_C"/>
</dbReference>
<dbReference type="Proteomes" id="UP000091979">
    <property type="component" value="Unassembled WGS sequence"/>
</dbReference>
<evidence type="ECO:0000313" key="11">
    <source>
        <dbReference type="Proteomes" id="UP000091979"/>
    </source>
</evidence>
<dbReference type="Gene3D" id="2.40.440.10">
    <property type="entry name" value="L,D-transpeptidase catalytic domain-like"/>
    <property type="match status" value="1"/>
</dbReference>
<dbReference type="SUPFAM" id="SSF141523">
    <property type="entry name" value="L,D-transpeptidase catalytic domain-like"/>
    <property type="match status" value="1"/>
</dbReference>
<dbReference type="GO" id="GO:0009252">
    <property type="term" value="P:peptidoglycan biosynthetic process"/>
    <property type="evidence" value="ECO:0007669"/>
    <property type="project" value="UniProtKB-UniPathway"/>
</dbReference>
<dbReference type="Pfam" id="PF03734">
    <property type="entry name" value="YkuD"/>
    <property type="match status" value="1"/>
</dbReference>
<dbReference type="GO" id="GO:0008360">
    <property type="term" value="P:regulation of cell shape"/>
    <property type="evidence" value="ECO:0007669"/>
    <property type="project" value="UniProtKB-UniRule"/>
</dbReference>
<dbReference type="GO" id="GO:0071555">
    <property type="term" value="P:cell wall organization"/>
    <property type="evidence" value="ECO:0007669"/>
    <property type="project" value="UniProtKB-UniRule"/>
</dbReference>
<evidence type="ECO:0000256" key="8">
    <source>
        <dbReference type="SAM" id="Phobius"/>
    </source>
</evidence>
<feature type="active site" description="Proton donor/acceptor" evidence="7">
    <location>
        <position position="154"/>
    </location>
</feature>
<dbReference type="InterPro" id="IPR038063">
    <property type="entry name" value="Transpep_catalytic_dom"/>
</dbReference>
<proteinExistence type="inferred from homology"/>
<dbReference type="CDD" id="cd16913">
    <property type="entry name" value="YkuD_like"/>
    <property type="match status" value="1"/>
</dbReference>
<name>A0A1B7XN16_9BACT</name>
<organism evidence="10 11">
    <name type="scientific">Halodesulfovibrio spirochaetisodalis</name>
    <dbReference type="NCBI Taxonomy" id="1560234"/>
    <lineage>
        <taxon>Bacteria</taxon>
        <taxon>Pseudomonadati</taxon>
        <taxon>Thermodesulfobacteriota</taxon>
        <taxon>Desulfovibrionia</taxon>
        <taxon>Desulfovibrionales</taxon>
        <taxon>Desulfovibrionaceae</taxon>
        <taxon>Halodesulfovibrio</taxon>
    </lineage>
</organism>